<evidence type="ECO:0008006" key="4">
    <source>
        <dbReference type="Google" id="ProtNLM"/>
    </source>
</evidence>
<organism evidence="2 3">
    <name type="scientific">Wickerhamomyces pijperi</name>
    <name type="common">Yeast</name>
    <name type="synonym">Pichia pijperi</name>
    <dbReference type="NCBI Taxonomy" id="599730"/>
    <lineage>
        <taxon>Eukaryota</taxon>
        <taxon>Fungi</taxon>
        <taxon>Dikarya</taxon>
        <taxon>Ascomycota</taxon>
        <taxon>Saccharomycotina</taxon>
        <taxon>Saccharomycetes</taxon>
        <taxon>Phaffomycetales</taxon>
        <taxon>Wickerhamomycetaceae</taxon>
        <taxon>Wickerhamomyces</taxon>
    </lineage>
</organism>
<dbReference type="PANTHER" id="PTHR22767">
    <property type="entry name" value="N-TERMINAL ACETYLTRANSFERASE-RELATED"/>
    <property type="match status" value="1"/>
</dbReference>
<dbReference type="Proteomes" id="UP000774326">
    <property type="component" value="Unassembled WGS sequence"/>
</dbReference>
<evidence type="ECO:0000313" key="3">
    <source>
        <dbReference type="Proteomes" id="UP000774326"/>
    </source>
</evidence>
<dbReference type="Pfam" id="PF09797">
    <property type="entry name" value="NatB_MDM20"/>
    <property type="match status" value="1"/>
</dbReference>
<dbReference type="EMBL" id="JAEUBG010003043">
    <property type="protein sequence ID" value="KAH3683566.1"/>
    <property type="molecule type" value="Genomic_DNA"/>
</dbReference>
<protein>
    <recommendedName>
        <fullName evidence="4">N-terminal acetyltransferase B complex subunit MDM20</fullName>
    </recommendedName>
</protein>
<comment type="similarity">
    <text evidence="1">Belongs to the MDM20/NAA25 family.</text>
</comment>
<dbReference type="InterPro" id="IPR019183">
    <property type="entry name" value="NAA25_NatB_aux_su"/>
</dbReference>
<accession>A0A9P8TLT7</accession>
<proteinExistence type="inferred from homology"/>
<dbReference type="AlphaFoldDB" id="A0A9P8TLT7"/>
<evidence type="ECO:0000313" key="2">
    <source>
        <dbReference type="EMBL" id="KAH3683566.1"/>
    </source>
</evidence>
<dbReference type="PANTHER" id="PTHR22767:SF3">
    <property type="entry name" value="N-ALPHA-ACETYLTRANSFERASE 25, NATB AUXILIARY SUBUNIT"/>
    <property type="match status" value="1"/>
</dbReference>
<dbReference type="GO" id="GO:0031416">
    <property type="term" value="C:NatB complex"/>
    <property type="evidence" value="ECO:0007669"/>
    <property type="project" value="TreeGrafter"/>
</dbReference>
<evidence type="ECO:0000256" key="1">
    <source>
        <dbReference type="ARBA" id="ARBA00006298"/>
    </source>
</evidence>
<sequence length="800" mass="92644">MSTQKEEEIFKAIENGTFKFAAQQCSKLIKKYPKATYYQVLNNYILLKSGKQEESLTNCLSLMEKTPNDIDSLKLLHEIFSELGKFNESFQIFENAAKKYPSFEILTTWFHLGCEKNNVKVLQKASMALKSFHSKQRLFQLWSAFTSYLLSKSPDASVMERNIIPKVGLKTMQALKPLKSEQEVYILVKLLQVTGDVKSIPDEILTFTGTDKLDLELQIILMDTFSQLEDYENLYKWSLVILKDYKLDDFNTWKYLIKSSVKLGKDIEEFLFGYNTRNSRLAVIEYNLAKGLSVNESAYDYLKFMGTKPCAFLDIKAYIESIDKASFSEWLVGNELDLFKDTDDHKKLIWEVNVTKFKLLLNRQSFGTTDFISGLLTKFEKYKSLYHAKAKTDFHPGDEFILLLVQSLLSRDFSTRTIVICILILEEVLKKDEMEFHLRIWLVQLYKLINCHSQASLNFAKLKVKNVQYDIMSHYLVSRLATLNPDGSELEDHFSIYKSNDLESVYFIKVAFNQGSFNKIESMLQFHKRLDHSFLKHHELLQVNKISRLLNDRDLLVSYKDHQLTSAAALQSEFDNRDMDIFWDIGLHEPLPELTDKIFANIPAKNSDYNKIIDALEKVVSGKSQTISENLDLSCLSLAERWSFDLISAVNKLFRDQGECDLTEIQKLYAQFNSTKPETNLSWESTHRLLNGIDTAKSIQHLITLNSKASKGSKSYSNNIDELKEFNLSLLNSIREVEVPNLKDCQAKELKQIQHDLLFNEQQQISEIFDSLNIDTLKINTIIDIIKYSTNEQHKLIRLL</sequence>
<reference evidence="2" key="2">
    <citation type="submission" date="2021-01" db="EMBL/GenBank/DDBJ databases">
        <authorList>
            <person name="Schikora-Tamarit M.A."/>
        </authorList>
    </citation>
    <scope>NUCLEOTIDE SEQUENCE</scope>
    <source>
        <strain evidence="2">CBS2887</strain>
    </source>
</reference>
<dbReference type="OrthoDB" id="1874341at2759"/>
<dbReference type="Gene3D" id="1.25.40.10">
    <property type="entry name" value="Tetratricopeptide repeat domain"/>
    <property type="match status" value="1"/>
</dbReference>
<comment type="caution">
    <text evidence="2">The sequence shown here is derived from an EMBL/GenBank/DDBJ whole genome shotgun (WGS) entry which is preliminary data.</text>
</comment>
<dbReference type="SUPFAM" id="SSF48452">
    <property type="entry name" value="TPR-like"/>
    <property type="match status" value="1"/>
</dbReference>
<name>A0A9P8TLT7_WICPI</name>
<keyword evidence="3" id="KW-1185">Reference proteome</keyword>
<gene>
    <name evidence="2" type="ORF">WICPIJ_005462</name>
</gene>
<reference evidence="2" key="1">
    <citation type="journal article" date="2021" name="Open Biol.">
        <title>Shared evolutionary footprints suggest mitochondrial oxidative damage underlies multiple complex I losses in fungi.</title>
        <authorList>
            <person name="Schikora-Tamarit M.A."/>
            <person name="Marcet-Houben M."/>
            <person name="Nosek J."/>
            <person name="Gabaldon T."/>
        </authorList>
    </citation>
    <scope>NUCLEOTIDE SEQUENCE</scope>
    <source>
        <strain evidence="2">CBS2887</strain>
    </source>
</reference>
<dbReference type="InterPro" id="IPR011990">
    <property type="entry name" value="TPR-like_helical_dom_sf"/>
</dbReference>